<gene>
    <name evidence="2" type="ORF">FJT64_023279</name>
</gene>
<feature type="region of interest" description="Disordered" evidence="1">
    <location>
        <begin position="52"/>
        <end position="81"/>
    </location>
</feature>
<dbReference type="EMBL" id="VIIS01000788">
    <property type="protein sequence ID" value="KAF0305010.1"/>
    <property type="molecule type" value="Genomic_DNA"/>
</dbReference>
<evidence type="ECO:0000313" key="2">
    <source>
        <dbReference type="EMBL" id="KAF0305011.1"/>
    </source>
</evidence>
<organism evidence="2 3">
    <name type="scientific">Amphibalanus amphitrite</name>
    <name type="common">Striped barnacle</name>
    <name type="synonym">Balanus amphitrite</name>
    <dbReference type="NCBI Taxonomy" id="1232801"/>
    <lineage>
        <taxon>Eukaryota</taxon>
        <taxon>Metazoa</taxon>
        <taxon>Ecdysozoa</taxon>
        <taxon>Arthropoda</taxon>
        <taxon>Crustacea</taxon>
        <taxon>Multicrustacea</taxon>
        <taxon>Cirripedia</taxon>
        <taxon>Thoracica</taxon>
        <taxon>Thoracicalcarea</taxon>
        <taxon>Balanomorpha</taxon>
        <taxon>Balanoidea</taxon>
        <taxon>Balanidae</taxon>
        <taxon>Amphibalaninae</taxon>
        <taxon>Amphibalanus</taxon>
    </lineage>
</organism>
<proteinExistence type="predicted"/>
<feature type="region of interest" description="Disordered" evidence="1">
    <location>
        <begin position="1"/>
        <end position="23"/>
    </location>
</feature>
<dbReference type="EMBL" id="VIIS01000788">
    <property type="protein sequence ID" value="KAF0305011.1"/>
    <property type="molecule type" value="Genomic_DNA"/>
</dbReference>
<dbReference type="AlphaFoldDB" id="A0A6A4WSA2"/>
<dbReference type="Proteomes" id="UP000440578">
    <property type="component" value="Unassembled WGS sequence"/>
</dbReference>
<name>A0A6A4WSA2_AMPAM</name>
<accession>A0A6A4WSA2</accession>
<sequence length="309" mass="33544">MGNALATYQGRDGSEPPPETVTLLDLPLCTDDKLWRDRIMREARTLIVDELSDEQAGVSAPETSDHNDREQPAPRPADDCSLENKSVLRRMMMDKAEGLHVHSLVPSANRGVGAGVRFRFSDDATFDLITLYSNTSEVRRRRTLGGAASQTRLYASVNEGGRLKMEPFVTDLLQHADGVVHVVEAAEEKGDYGFESLEREAMQEAMTESGRQLPLLTLLLAAEPPHSRSSTLGWRAQQRLAPPPAGPHAVLTTSVCSLTDLAHGFSWLTAVCRLEKRQHEAAPDRPEQAEFAFGATASAAAATTASGGT</sequence>
<dbReference type="Gene3D" id="3.40.50.300">
    <property type="entry name" value="P-loop containing nucleotide triphosphate hydrolases"/>
    <property type="match status" value="1"/>
</dbReference>
<dbReference type="InterPro" id="IPR027417">
    <property type="entry name" value="P-loop_NTPase"/>
</dbReference>
<protein>
    <submittedName>
        <fullName evidence="2">Uncharacterized protein</fullName>
    </submittedName>
</protein>
<comment type="caution">
    <text evidence="2">The sequence shown here is derived from an EMBL/GenBank/DDBJ whole genome shotgun (WGS) entry which is preliminary data.</text>
</comment>
<dbReference type="OrthoDB" id="3219396at2759"/>
<keyword evidence="3" id="KW-1185">Reference proteome</keyword>
<feature type="compositionally biased region" description="Basic and acidic residues" evidence="1">
    <location>
        <begin position="63"/>
        <end position="78"/>
    </location>
</feature>
<evidence type="ECO:0000313" key="3">
    <source>
        <dbReference type="Proteomes" id="UP000440578"/>
    </source>
</evidence>
<evidence type="ECO:0000256" key="1">
    <source>
        <dbReference type="SAM" id="MobiDB-lite"/>
    </source>
</evidence>
<reference evidence="2 3" key="1">
    <citation type="submission" date="2019-07" db="EMBL/GenBank/DDBJ databases">
        <title>Draft genome assembly of a fouling barnacle, Amphibalanus amphitrite (Darwin, 1854): The first reference genome for Thecostraca.</title>
        <authorList>
            <person name="Kim W."/>
        </authorList>
    </citation>
    <scope>NUCLEOTIDE SEQUENCE [LARGE SCALE GENOMIC DNA]</scope>
    <source>
        <strain evidence="2">SNU_AA5</strain>
        <tissue evidence="2">Soma without cirri and trophi</tissue>
    </source>
</reference>